<feature type="chain" id="PRO_5029707398" evidence="2">
    <location>
        <begin position="23"/>
        <end position="117"/>
    </location>
</feature>
<feature type="signal peptide" evidence="2">
    <location>
        <begin position="1"/>
        <end position="22"/>
    </location>
</feature>
<accession>A0A7L4UN54</accession>
<name>A0A7L4UN54_BALHA</name>
<evidence type="ECO:0000256" key="1">
    <source>
        <dbReference type="SAM" id="MobiDB-lite"/>
    </source>
</evidence>
<reference evidence="3 4" key="1">
    <citation type="submission" date="2018-05" db="EMBL/GenBank/DDBJ databases">
        <title>Genomic Encyclopedia of Type Strains, Phase IV (KMG-IV): sequencing the most valuable type-strain genomes for metagenomic binning, comparative biology and taxonomic classification.</title>
        <authorList>
            <person name="Goeker M."/>
        </authorList>
    </citation>
    <scope>NUCLEOTIDE SEQUENCE [LARGE SCALE GENOMIC DNA]</scope>
    <source>
        <strain evidence="3 4">DSM 28579</strain>
    </source>
</reference>
<feature type="compositionally biased region" description="Basic and acidic residues" evidence="1">
    <location>
        <begin position="103"/>
        <end position="117"/>
    </location>
</feature>
<proteinExistence type="predicted"/>
<gene>
    <name evidence="3" type="ORF">C7377_1613</name>
</gene>
<dbReference type="RefSeq" id="WP_116496833.1">
    <property type="nucleotide sequence ID" value="NZ_QENZ01000005.1"/>
</dbReference>
<dbReference type="Proteomes" id="UP000251835">
    <property type="component" value="Unassembled WGS sequence"/>
</dbReference>
<feature type="region of interest" description="Disordered" evidence="1">
    <location>
        <begin position="87"/>
        <end position="117"/>
    </location>
</feature>
<evidence type="ECO:0000313" key="4">
    <source>
        <dbReference type="Proteomes" id="UP000251835"/>
    </source>
</evidence>
<dbReference type="EMBL" id="QENZ01000005">
    <property type="protein sequence ID" value="PVX49972.1"/>
    <property type="molecule type" value="Genomic_DNA"/>
</dbReference>
<keyword evidence="2" id="KW-0732">Signal</keyword>
<organism evidence="3 4">
    <name type="scientific">Balneicella halophila</name>
    <dbReference type="NCBI Taxonomy" id="1537566"/>
    <lineage>
        <taxon>Bacteria</taxon>
        <taxon>Pseudomonadati</taxon>
        <taxon>Bacteroidota</taxon>
        <taxon>Bacteroidia</taxon>
        <taxon>Bacteroidales</taxon>
        <taxon>Balneicellaceae</taxon>
        <taxon>Balneicella</taxon>
    </lineage>
</organism>
<evidence type="ECO:0000313" key="3">
    <source>
        <dbReference type="EMBL" id="PVX49972.1"/>
    </source>
</evidence>
<sequence>MKHLFLVFGLLFSLAVSTATMAQDNKKEPVKKTCVDKANKKDTKTCCSEAKMLACSDKTKGVKATDCARKTKSDCSKTQKVSCADKAKTNCSKASNKACANKPKAEKTTPYTTKEKE</sequence>
<keyword evidence="4" id="KW-1185">Reference proteome</keyword>
<dbReference type="AlphaFoldDB" id="A0A7L4UN54"/>
<comment type="caution">
    <text evidence="3">The sequence shown here is derived from an EMBL/GenBank/DDBJ whole genome shotgun (WGS) entry which is preliminary data.</text>
</comment>
<evidence type="ECO:0000256" key="2">
    <source>
        <dbReference type="SAM" id="SignalP"/>
    </source>
</evidence>
<protein>
    <submittedName>
        <fullName evidence="3">Uncharacterized protein</fullName>
    </submittedName>
</protein>